<dbReference type="InterPro" id="IPR000531">
    <property type="entry name" value="Beta-barrel_TonB"/>
</dbReference>
<dbReference type="Pfam" id="PF07715">
    <property type="entry name" value="Plug"/>
    <property type="match status" value="1"/>
</dbReference>
<evidence type="ECO:0000259" key="14">
    <source>
        <dbReference type="Pfam" id="PF07715"/>
    </source>
</evidence>
<evidence type="ECO:0000256" key="7">
    <source>
        <dbReference type="ARBA" id="ARBA00023077"/>
    </source>
</evidence>
<keyword evidence="8 11" id="KW-0472">Membrane</keyword>
<gene>
    <name evidence="15" type="ORF">FLL46_19700</name>
</gene>
<dbReference type="OrthoDB" id="9760620at2"/>
<evidence type="ECO:0000256" key="8">
    <source>
        <dbReference type="ARBA" id="ARBA00023136"/>
    </source>
</evidence>
<keyword evidence="7 12" id="KW-0798">TonB box</keyword>
<protein>
    <submittedName>
        <fullName evidence="15">TonB-dependent receptor</fullName>
    </submittedName>
</protein>
<dbReference type="SUPFAM" id="SSF56935">
    <property type="entry name" value="Porins"/>
    <property type="match status" value="1"/>
</dbReference>
<accession>A0A545U7L2</accession>
<dbReference type="PROSITE" id="PS52016">
    <property type="entry name" value="TONB_DEPENDENT_REC_3"/>
    <property type="match status" value="1"/>
</dbReference>
<evidence type="ECO:0000259" key="13">
    <source>
        <dbReference type="Pfam" id="PF00593"/>
    </source>
</evidence>
<keyword evidence="3 11" id="KW-0813">Transport</keyword>
<dbReference type="InterPro" id="IPR037066">
    <property type="entry name" value="Plug_dom_sf"/>
</dbReference>
<organism evidence="15 16">
    <name type="scientific">Aliikangiella coralliicola</name>
    <dbReference type="NCBI Taxonomy" id="2592383"/>
    <lineage>
        <taxon>Bacteria</taxon>
        <taxon>Pseudomonadati</taxon>
        <taxon>Pseudomonadota</taxon>
        <taxon>Gammaproteobacteria</taxon>
        <taxon>Oceanospirillales</taxon>
        <taxon>Pleioneaceae</taxon>
        <taxon>Aliikangiella</taxon>
    </lineage>
</organism>
<dbReference type="Proteomes" id="UP000315439">
    <property type="component" value="Unassembled WGS sequence"/>
</dbReference>
<dbReference type="Gene3D" id="2.170.130.10">
    <property type="entry name" value="TonB-dependent receptor, plug domain"/>
    <property type="match status" value="1"/>
</dbReference>
<proteinExistence type="inferred from homology"/>
<evidence type="ECO:0000256" key="2">
    <source>
        <dbReference type="ARBA" id="ARBA00008143"/>
    </source>
</evidence>
<reference evidence="15 16" key="1">
    <citation type="submission" date="2019-07" db="EMBL/GenBank/DDBJ databases">
        <title>Draft genome for Aliikangiella sp. M105.</title>
        <authorList>
            <person name="Wang G."/>
        </authorList>
    </citation>
    <scope>NUCLEOTIDE SEQUENCE [LARGE SCALE GENOMIC DNA]</scope>
    <source>
        <strain evidence="15 16">M105</strain>
    </source>
</reference>
<keyword evidence="4 11" id="KW-1134">Transmembrane beta strand</keyword>
<dbReference type="PANTHER" id="PTHR30069">
    <property type="entry name" value="TONB-DEPENDENT OUTER MEMBRANE RECEPTOR"/>
    <property type="match status" value="1"/>
</dbReference>
<dbReference type="GO" id="GO:0015344">
    <property type="term" value="F:siderophore uptake transmembrane transporter activity"/>
    <property type="evidence" value="ECO:0007669"/>
    <property type="project" value="TreeGrafter"/>
</dbReference>
<keyword evidence="9 15" id="KW-0675">Receptor</keyword>
<feature type="domain" description="TonB-dependent receptor plug" evidence="14">
    <location>
        <begin position="53"/>
        <end position="162"/>
    </location>
</feature>
<evidence type="ECO:0000313" key="15">
    <source>
        <dbReference type="EMBL" id="TQV85393.1"/>
    </source>
</evidence>
<feature type="domain" description="TonB-dependent receptor-like beta-barrel" evidence="13">
    <location>
        <begin position="252"/>
        <end position="667"/>
    </location>
</feature>
<dbReference type="EMBL" id="VIKS01000012">
    <property type="protein sequence ID" value="TQV85393.1"/>
    <property type="molecule type" value="Genomic_DNA"/>
</dbReference>
<keyword evidence="16" id="KW-1185">Reference proteome</keyword>
<keyword evidence="5 11" id="KW-0812">Transmembrane</keyword>
<evidence type="ECO:0000256" key="3">
    <source>
        <dbReference type="ARBA" id="ARBA00022448"/>
    </source>
</evidence>
<dbReference type="InterPro" id="IPR036942">
    <property type="entry name" value="Beta-barrel_TonB_sf"/>
</dbReference>
<evidence type="ECO:0000256" key="10">
    <source>
        <dbReference type="ARBA" id="ARBA00023237"/>
    </source>
</evidence>
<keyword evidence="10 11" id="KW-0998">Cell outer membrane</keyword>
<evidence type="ECO:0000256" key="4">
    <source>
        <dbReference type="ARBA" id="ARBA00022452"/>
    </source>
</evidence>
<dbReference type="GO" id="GO:0044718">
    <property type="term" value="P:siderophore transmembrane transport"/>
    <property type="evidence" value="ECO:0007669"/>
    <property type="project" value="TreeGrafter"/>
</dbReference>
<evidence type="ECO:0000256" key="11">
    <source>
        <dbReference type="PROSITE-ProRule" id="PRU01360"/>
    </source>
</evidence>
<evidence type="ECO:0000256" key="9">
    <source>
        <dbReference type="ARBA" id="ARBA00023170"/>
    </source>
</evidence>
<evidence type="ECO:0000256" key="5">
    <source>
        <dbReference type="ARBA" id="ARBA00022692"/>
    </source>
</evidence>
<evidence type="ECO:0000256" key="1">
    <source>
        <dbReference type="ARBA" id="ARBA00004571"/>
    </source>
</evidence>
<sequence>MKKILQYGAPLLFCVGSQALAEPQNKDILGLSLKELLEIKVYSVTKSDSLIDAAPASVTVISKNDIARYGYQTIAEALQTVAGFASTDNLVYSDFGVRGSHAGVRAASRIIKVLVNGHPISFRSSGQNFIDDSLFSLAIVERIEIIRGPASTLYGANAYLGVVNIVTTDSPDFEQYRGSISYQDYQLAKQEYQLNLSATGKGDNYQFLLDLSFVTKDRSGLELPQISPESAMFYDGNNNLHATTRNDNSKPSNFFFTWQYDFSEDANMNLQAMRQTVNSDNAFSDLNPLSDIGYNRINIINQQISLTHEFQMNSQHQLRTKFLFHRGDTGDDDRTEIGANDFFLKRRSGFDAIEAQAELVTQWESFGQTLFGFDHNDEDFDLETFYRVERATGQVTSLTPPATTTIDNTGFYAQWQFPFSETLTSIIGHRFDNNSIINSQSSSRIGLVWRYQENLTFKFLAGNSFQSPSAELLFREAVQAGDIIGNENLRPQKAKTYEVVMDWKPDENWYANLTIFQTEVDNLVTYRTDFTNLFAQNSTESKSKGFELELKFNQNQWNAYANLSFHEMEISPDPNNLFVLEHRKNGEIFPEEMINLGTSYNFEKYQTVVSLEHRYGSERPASSQNVIIAQQFYELDAYQVSSLFMRKDLGSMLNHGNANIQFKVRNLFDNRYVNPGFGGIDFPSLGRRYQLTFEWAF</sequence>
<evidence type="ECO:0000256" key="12">
    <source>
        <dbReference type="RuleBase" id="RU003357"/>
    </source>
</evidence>
<evidence type="ECO:0000256" key="6">
    <source>
        <dbReference type="ARBA" id="ARBA00022729"/>
    </source>
</evidence>
<dbReference type="InterPro" id="IPR039426">
    <property type="entry name" value="TonB-dep_rcpt-like"/>
</dbReference>
<dbReference type="GO" id="GO:0009279">
    <property type="term" value="C:cell outer membrane"/>
    <property type="evidence" value="ECO:0007669"/>
    <property type="project" value="UniProtKB-SubCell"/>
</dbReference>
<dbReference type="Pfam" id="PF00593">
    <property type="entry name" value="TonB_dep_Rec_b-barrel"/>
    <property type="match status" value="1"/>
</dbReference>
<name>A0A545U7L2_9GAMM</name>
<dbReference type="RefSeq" id="WP_142933070.1">
    <property type="nucleotide sequence ID" value="NZ_ML660168.1"/>
</dbReference>
<dbReference type="Gene3D" id="2.40.170.20">
    <property type="entry name" value="TonB-dependent receptor, beta-barrel domain"/>
    <property type="match status" value="1"/>
</dbReference>
<dbReference type="InterPro" id="IPR012910">
    <property type="entry name" value="Plug_dom"/>
</dbReference>
<keyword evidence="6" id="KW-0732">Signal</keyword>
<dbReference type="AlphaFoldDB" id="A0A545U7L2"/>
<comment type="subcellular location">
    <subcellularLocation>
        <location evidence="1 11">Cell outer membrane</location>
        <topology evidence="1 11">Multi-pass membrane protein</topology>
    </subcellularLocation>
</comment>
<evidence type="ECO:0000313" key="16">
    <source>
        <dbReference type="Proteomes" id="UP000315439"/>
    </source>
</evidence>
<comment type="similarity">
    <text evidence="2">Belongs to the TonB-dependent receptor family. Hemoglobin/haptoglobin binding protein subfamily.</text>
</comment>
<dbReference type="PANTHER" id="PTHR30069:SF29">
    <property type="entry name" value="HEMOGLOBIN AND HEMOGLOBIN-HAPTOGLOBIN-BINDING PROTEIN 1-RELATED"/>
    <property type="match status" value="1"/>
</dbReference>
<comment type="caution">
    <text evidence="15">The sequence shown here is derived from an EMBL/GenBank/DDBJ whole genome shotgun (WGS) entry which is preliminary data.</text>
</comment>